<protein>
    <submittedName>
        <fullName evidence="2">AP endonuclease, family 2</fullName>
    </submittedName>
</protein>
<accession>A0ABP2JZP9</accession>
<reference evidence="2 3" key="1">
    <citation type="journal article" date="2010" name="Microbiol. Resour. Announc.">
        <title>Comparative genomics of the bacterial genus Listeria: Genome evolution is characterized by limited gene acquisition and limited gene loss.</title>
        <authorList>
            <person name="den Bakker H.C."/>
            <person name="Cummings C.A."/>
            <person name="Ferreira V."/>
            <person name="Vatta P."/>
            <person name="Orsi R.H."/>
            <person name="Degoricija L."/>
            <person name="Barker M."/>
            <person name="Petrauskene O."/>
            <person name="Furtado M.R."/>
            <person name="Wiedmann M."/>
        </authorList>
    </citation>
    <scope>NUCLEOTIDE SEQUENCE [LARGE SCALE GENOMIC DNA]</scope>
    <source>
        <strain evidence="2 3">FSL S4-120</strain>
    </source>
</reference>
<keyword evidence="2" id="KW-0255">Endonuclease</keyword>
<keyword evidence="2" id="KW-0378">Hydrolase</keyword>
<gene>
    <name evidence="2" type="ORF">NT05LM_1078</name>
</gene>
<dbReference type="InterPro" id="IPR013022">
    <property type="entry name" value="Xyl_isomerase-like_TIM-brl"/>
</dbReference>
<dbReference type="PANTHER" id="PTHR12110">
    <property type="entry name" value="HYDROXYPYRUVATE ISOMERASE"/>
    <property type="match status" value="1"/>
</dbReference>
<keyword evidence="3" id="KW-1185">Reference proteome</keyword>
<sequence length="268" mass="31244">MAGFEGIRKGGEKMDIREKIAVQLYSVRKEMERDLEGTLRKIHEIGFRYVQLDGMRGNDPAEVRRLLQKYELKVIGMHIKHDRFMNDLDGIIEEAYYFDCKTVFDKYIEEEDQTTAGYTATKAALINAAEKLHALGFRIGLHNPEYDFNECIDGRRVMDFITDPVNGICIYAEPDTYWIRAAGHDEAEFIKRYSGRAPIVHMKDFVSGFELEDMDNNLVEMGEGEVDFRAIIKWGETNSVEYYCIEQDRSKRDMFETLEASYHYLLHL</sequence>
<dbReference type="GO" id="GO:0004519">
    <property type="term" value="F:endonuclease activity"/>
    <property type="evidence" value="ECO:0007669"/>
    <property type="project" value="UniProtKB-KW"/>
</dbReference>
<evidence type="ECO:0000313" key="2">
    <source>
        <dbReference type="EMBL" id="EFR88341.1"/>
    </source>
</evidence>
<evidence type="ECO:0000259" key="1">
    <source>
        <dbReference type="Pfam" id="PF01261"/>
    </source>
</evidence>
<dbReference type="Proteomes" id="UP000003412">
    <property type="component" value="Chromosome"/>
</dbReference>
<dbReference type="PANTHER" id="PTHR12110:SF41">
    <property type="entry name" value="INOSOSE DEHYDRATASE"/>
    <property type="match status" value="1"/>
</dbReference>
<comment type="caution">
    <text evidence="2">The sequence shown here is derived from an EMBL/GenBank/DDBJ whole genome shotgun (WGS) entry which is preliminary data.</text>
</comment>
<dbReference type="EMBL" id="ADXF01000465">
    <property type="protein sequence ID" value="EFR88341.1"/>
    <property type="molecule type" value="Genomic_DNA"/>
</dbReference>
<feature type="domain" description="Xylose isomerase-like TIM barrel" evidence="1">
    <location>
        <begin position="39"/>
        <end position="233"/>
    </location>
</feature>
<evidence type="ECO:0000313" key="3">
    <source>
        <dbReference type="Proteomes" id="UP000003412"/>
    </source>
</evidence>
<keyword evidence="2" id="KW-0540">Nuclease</keyword>
<dbReference type="SUPFAM" id="SSF51658">
    <property type="entry name" value="Xylose isomerase-like"/>
    <property type="match status" value="1"/>
</dbReference>
<dbReference type="InterPro" id="IPR036237">
    <property type="entry name" value="Xyl_isomerase-like_sf"/>
</dbReference>
<name>A0ABP2JZP9_9LIST</name>
<proteinExistence type="predicted"/>
<dbReference type="Pfam" id="PF01261">
    <property type="entry name" value="AP_endonuc_2"/>
    <property type="match status" value="1"/>
</dbReference>
<organism evidence="2 3">
    <name type="scientific">Listeria marthii FSL S4-120</name>
    <dbReference type="NCBI Taxonomy" id="702457"/>
    <lineage>
        <taxon>Bacteria</taxon>
        <taxon>Bacillati</taxon>
        <taxon>Bacillota</taxon>
        <taxon>Bacilli</taxon>
        <taxon>Bacillales</taxon>
        <taxon>Listeriaceae</taxon>
        <taxon>Listeria</taxon>
    </lineage>
</organism>
<dbReference type="InterPro" id="IPR050312">
    <property type="entry name" value="IolE/XylAMocC-like"/>
</dbReference>
<dbReference type="Gene3D" id="3.20.20.150">
    <property type="entry name" value="Divalent-metal-dependent TIM barrel enzymes"/>
    <property type="match status" value="1"/>
</dbReference>